<feature type="signal peptide" evidence="1">
    <location>
        <begin position="1"/>
        <end position="21"/>
    </location>
</feature>
<reference evidence="2 3" key="1">
    <citation type="submission" date="2015-07" db="EMBL/GenBank/DDBJ databases">
        <title>Whole genome sequencing of Bosea vaviloviae isolated from cave pool.</title>
        <authorList>
            <person name="Tan N.E.H."/>
            <person name="Lee Y.P."/>
            <person name="Gan H.M."/>
            <person name="Barton H."/>
            <person name="Savka M.A."/>
        </authorList>
    </citation>
    <scope>NUCLEOTIDE SEQUENCE [LARGE SCALE GENOMIC DNA]</scope>
    <source>
        <strain evidence="2 3">SD260</strain>
    </source>
</reference>
<sequence length="194" mass="20518">MRFLAVLAVLPATLVSVGALAADPPVQTSAPAASLTVPRVISELRLGVFAHDPTSPESGSVDINGEILTPRLFTLNDPILGLLVPRLHLGGTVNTAGNTSHVYTGLTWVFDVTPKIFVEGAAGIAFHNGKTGDLVVPDRVPLGCSPLMRESGSIGYRLTDNWRVMATVEHISNAGTCSRNRGLTNYGVRLGYVF</sequence>
<dbReference type="EMBL" id="LGSZ01000029">
    <property type="protein sequence ID" value="KPH81410.1"/>
    <property type="molecule type" value="Genomic_DNA"/>
</dbReference>
<accession>A0A0N1N426</accession>
<evidence type="ECO:0000313" key="3">
    <source>
        <dbReference type="Proteomes" id="UP000037822"/>
    </source>
</evidence>
<evidence type="ECO:0008006" key="4">
    <source>
        <dbReference type="Google" id="ProtNLM"/>
    </source>
</evidence>
<organism evidence="2 3">
    <name type="scientific">Bosea vaviloviae</name>
    <dbReference type="NCBI Taxonomy" id="1526658"/>
    <lineage>
        <taxon>Bacteria</taxon>
        <taxon>Pseudomonadati</taxon>
        <taxon>Pseudomonadota</taxon>
        <taxon>Alphaproteobacteria</taxon>
        <taxon>Hyphomicrobiales</taxon>
        <taxon>Boseaceae</taxon>
        <taxon>Bosea</taxon>
    </lineage>
</organism>
<evidence type="ECO:0000313" key="2">
    <source>
        <dbReference type="EMBL" id="KPH81410.1"/>
    </source>
</evidence>
<proteinExistence type="predicted"/>
<dbReference type="Proteomes" id="UP000037822">
    <property type="component" value="Unassembled WGS sequence"/>
</dbReference>
<feature type="chain" id="PRO_5005878511" description="Lipid A 3-O-deacylase" evidence="1">
    <location>
        <begin position="22"/>
        <end position="194"/>
    </location>
</feature>
<evidence type="ECO:0000256" key="1">
    <source>
        <dbReference type="SAM" id="SignalP"/>
    </source>
</evidence>
<protein>
    <recommendedName>
        <fullName evidence="4">Lipid A 3-O-deacylase</fullName>
    </recommendedName>
</protein>
<dbReference type="AlphaFoldDB" id="A0A0N1N426"/>
<keyword evidence="1" id="KW-0732">Signal</keyword>
<dbReference type="PATRIC" id="fig|1526658.3.peg.2776"/>
<gene>
    <name evidence="2" type="ORF">AE618_08755</name>
</gene>
<name>A0A0N1N426_9HYPH</name>
<dbReference type="RefSeq" id="WP_054208676.1">
    <property type="nucleotide sequence ID" value="NZ_LGSZ01000029.1"/>
</dbReference>
<dbReference type="OrthoDB" id="8112769at2"/>
<dbReference type="InterPro" id="IPR018550">
    <property type="entry name" value="Lipid-A_deacylase-rel"/>
</dbReference>
<dbReference type="Pfam" id="PF09411">
    <property type="entry name" value="PagL"/>
    <property type="match status" value="1"/>
</dbReference>
<keyword evidence="3" id="KW-1185">Reference proteome</keyword>
<dbReference type="Gene3D" id="2.40.160.20">
    <property type="match status" value="1"/>
</dbReference>
<comment type="caution">
    <text evidence="2">The sequence shown here is derived from an EMBL/GenBank/DDBJ whole genome shotgun (WGS) entry which is preliminary data.</text>
</comment>